<evidence type="ECO:0008006" key="9">
    <source>
        <dbReference type="Google" id="ProtNLM"/>
    </source>
</evidence>
<keyword evidence="8" id="KW-1185">Reference proteome</keyword>
<dbReference type="Proteomes" id="UP001302602">
    <property type="component" value="Unassembled WGS sequence"/>
</dbReference>
<dbReference type="Pfam" id="PF03547">
    <property type="entry name" value="Mem_trans"/>
    <property type="match status" value="1"/>
</dbReference>
<dbReference type="RefSeq" id="XP_062645344.1">
    <property type="nucleotide sequence ID" value="XM_062789254.1"/>
</dbReference>
<keyword evidence="3 6" id="KW-1133">Transmembrane helix</keyword>
<comment type="caution">
    <text evidence="7">The sequence shown here is derived from an EMBL/GenBank/DDBJ whole genome shotgun (WGS) entry which is preliminary data.</text>
</comment>
<dbReference type="EMBL" id="MU853233">
    <property type="protein sequence ID" value="KAK4121573.1"/>
    <property type="molecule type" value="Genomic_DNA"/>
</dbReference>
<gene>
    <name evidence="7" type="ORF">N657DRAFT_577490</name>
</gene>
<dbReference type="InterPro" id="IPR004776">
    <property type="entry name" value="Mem_transp_PIN-like"/>
</dbReference>
<accession>A0AAN6TVM1</accession>
<feature type="compositionally biased region" description="Basic and acidic residues" evidence="5">
    <location>
        <begin position="183"/>
        <end position="197"/>
    </location>
</feature>
<feature type="transmembrane region" description="Helical" evidence="6">
    <location>
        <begin position="262"/>
        <end position="287"/>
    </location>
</feature>
<feature type="transmembrane region" description="Helical" evidence="6">
    <location>
        <begin position="354"/>
        <end position="376"/>
    </location>
</feature>
<keyword evidence="4 6" id="KW-0472">Membrane</keyword>
<feature type="transmembrane region" description="Helical" evidence="6">
    <location>
        <begin position="12"/>
        <end position="31"/>
    </location>
</feature>
<feature type="transmembrane region" description="Helical" evidence="6">
    <location>
        <begin position="73"/>
        <end position="93"/>
    </location>
</feature>
<dbReference type="GeneID" id="87826024"/>
<dbReference type="PANTHER" id="PTHR31794">
    <property type="entry name" value="AUXIN EFFLUX TRANSPORTER FAMILY PROTEIN (EUROFUNG)"/>
    <property type="match status" value="1"/>
</dbReference>
<dbReference type="PANTHER" id="PTHR31794:SF4">
    <property type="entry name" value="AUXIN EFFLUX TRANSPORTER FAMILY PROTEIN (EUROFUNG)"/>
    <property type="match status" value="1"/>
</dbReference>
<keyword evidence="2 6" id="KW-0812">Transmembrane</keyword>
<feature type="transmembrane region" description="Helical" evidence="6">
    <location>
        <begin position="428"/>
        <end position="451"/>
    </location>
</feature>
<dbReference type="AlphaFoldDB" id="A0AAN6TVM1"/>
<feature type="transmembrane region" description="Helical" evidence="6">
    <location>
        <begin position="307"/>
        <end position="333"/>
    </location>
</feature>
<evidence type="ECO:0000313" key="7">
    <source>
        <dbReference type="EMBL" id="KAK4121573.1"/>
    </source>
</evidence>
<sequence length="453" mass="50211">MATAGLFESFLAAVQASLSVLLVMCYGGLAAHLKVIDRSHLQPISKLCVRIFLPALLITKVGSELELEKVDRYIVILIWAVVCHVISFALGMLGHRGLGMPDWTAPSILISNTTSYPLLLITALQETGILDSIIVTDETTEEAVERAKSYFLIFSTVSNLVTFAVGPRLIDSEHAPEDDEEEHDKNDNANGNSHDDTPVTPDVEANEQTRLLESHRPMLPVRRSTFFLSQTRETNSEPKPDRRRPWFVPRRRWDQLTPRMKWWLLFVLDFFNAPLLGAVVGAVIGLVPALHRAFFNSFQEGGIFTAWITSSLKSIGGLFVSLPVVVAGITLFCSTKEAKDHHESPIRNIPWGPVAYILFVRFVAWPLMSISVIYMLATKTSLLSFDPILWFCLAIMPCGPSAMKLLTMVQVAEGSQDSEKHISRLLTISYLISPLLSLTVAGSLLASQAAIKK</sequence>
<evidence type="ECO:0000256" key="5">
    <source>
        <dbReference type="SAM" id="MobiDB-lite"/>
    </source>
</evidence>
<feature type="region of interest" description="Disordered" evidence="5">
    <location>
        <begin position="171"/>
        <end position="201"/>
    </location>
</feature>
<comment type="subcellular location">
    <subcellularLocation>
        <location evidence="1">Membrane</location>
        <topology evidence="1">Multi-pass membrane protein</topology>
    </subcellularLocation>
</comment>
<reference evidence="7" key="2">
    <citation type="submission" date="2023-05" db="EMBL/GenBank/DDBJ databases">
        <authorList>
            <consortium name="Lawrence Berkeley National Laboratory"/>
            <person name="Steindorff A."/>
            <person name="Hensen N."/>
            <person name="Bonometti L."/>
            <person name="Westerberg I."/>
            <person name="Brannstrom I.O."/>
            <person name="Guillou S."/>
            <person name="Cros-Aarteil S."/>
            <person name="Calhoun S."/>
            <person name="Haridas S."/>
            <person name="Kuo A."/>
            <person name="Mondo S."/>
            <person name="Pangilinan J."/>
            <person name="Riley R."/>
            <person name="Labutti K."/>
            <person name="Andreopoulos B."/>
            <person name="Lipzen A."/>
            <person name="Chen C."/>
            <person name="Yanf M."/>
            <person name="Daum C."/>
            <person name="Ng V."/>
            <person name="Clum A."/>
            <person name="Ohm R."/>
            <person name="Martin F."/>
            <person name="Silar P."/>
            <person name="Natvig D."/>
            <person name="Lalanne C."/>
            <person name="Gautier V."/>
            <person name="Ament-Velasquez S.L."/>
            <person name="Kruys A."/>
            <person name="Hutchinson M.I."/>
            <person name="Powell A.J."/>
            <person name="Barry K."/>
            <person name="Miller A.N."/>
            <person name="Grigoriev I.V."/>
            <person name="Debuchy R."/>
            <person name="Gladieux P."/>
            <person name="Thoren M.H."/>
            <person name="Johannesson H."/>
        </authorList>
    </citation>
    <scope>NUCLEOTIDE SEQUENCE</scope>
    <source>
        <strain evidence="7">CBS 731.68</strain>
    </source>
</reference>
<evidence type="ECO:0000256" key="2">
    <source>
        <dbReference type="ARBA" id="ARBA00022692"/>
    </source>
</evidence>
<evidence type="ECO:0000256" key="4">
    <source>
        <dbReference type="ARBA" id="ARBA00023136"/>
    </source>
</evidence>
<dbReference type="GO" id="GO:0055085">
    <property type="term" value="P:transmembrane transport"/>
    <property type="evidence" value="ECO:0007669"/>
    <property type="project" value="InterPro"/>
</dbReference>
<evidence type="ECO:0000256" key="6">
    <source>
        <dbReference type="SAM" id="Phobius"/>
    </source>
</evidence>
<reference evidence="7" key="1">
    <citation type="journal article" date="2023" name="Mol. Phylogenet. Evol.">
        <title>Genome-scale phylogeny and comparative genomics of the fungal order Sordariales.</title>
        <authorList>
            <person name="Hensen N."/>
            <person name="Bonometti L."/>
            <person name="Westerberg I."/>
            <person name="Brannstrom I.O."/>
            <person name="Guillou S."/>
            <person name="Cros-Aarteil S."/>
            <person name="Calhoun S."/>
            <person name="Haridas S."/>
            <person name="Kuo A."/>
            <person name="Mondo S."/>
            <person name="Pangilinan J."/>
            <person name="Riley R."/>
            <person name="LaButti K."/>
            <person name="Andreopoulos B."/>
            <person name="Lipzen A."/>
            <person name="Chen C."/>
            <person name="Yan M."/>
            <person name="Daum C."/>
            <person name="Ng V."/>
            <person name="Clum A."/>
            <person name="Steindorff A."/>
            <person name="Ohm R.A."/>
            <person name="Martin F."/>
            <person name="Silar P."/>
            <person name="Natvig D.O."/>
            <person name="Lalanne C."/>
            <person name="Gautier V."/>
            <person name="Ament-Velasquez S.L."/>
            <person name="Kruys A."/>
            <person name="Hutchinson M.I."/>
            <person name="Powell A.J."/>
            <person name="Barry K."/>
            <person name="Miller A.N."/>
            <person name="Grigoriev I.V."/>
            <person name="Debuchy R."/>
            <person name="Gladieux P."/>
            <person name="Hiltunen Thoren M."/>
            <person name="Johannesson H."/>
        </authorList>
    </citation>
    <scope>NUCLEOTIDE SEQUENCE</scope>
    <source>
        <strain evidence="7">CBS 731.68</strain>
    </source>
</reference>
<name>A0AAN6TVM1_9PEZI</name>
<feature type="transmembrane region" description="Helical" evidence="6">
    <location>
        <begin position="388"/>
        <end position="407"/>
    </location>
</feature>
<dbReference type="GO" id="GO:0016020">
    <property type="term" value="C:membrane"/>
    <property type="evidence" value="ECO:0007669"/>
    <property type="project" value="UniProtKB-SubCell"/>
</dbReference>
<organism evidence="7 8">
    <name type="scientific">Parathielavia appendiculata</name>
    <dbReference type="NCBI Taxonomy" id="2587402"/>
    <lineage>
        <taxon>Eukaryota</taxon>
        <taxon>Fungi</taxon>
        <taxon>Dikarya</taxon>
        <taxon>Ascomycota</taxon>
        <taxon>Pezizomycotina</taxon>
        <taxon>Sordariomycetes</taxon>
        <taxon>Sordariomycetidae</taxon>
        <taxon>Sordariales</taxon>
        <taxon>Chaetomiaceae</taxon>
        <taxon>Parathielavia</taxon>
    </lineage>
</organism>
<evidence type="ECO:0000313" key="8">
    <source>
        <dbReference type="Proteomes" id="UP001302602"/>
    </source>
</evidence>
<dbReference type="GO" id="GO:0005783">
    <property type="term" value="C:endoplasmic reticulum"/>
    <property type="evidence" value="ECO:0007669"/>
    <property type="project" value="TreeGrafter"/>
</dbReference>
<evidence type="ECO:0000256" key="1">
    <source>
        <dbReference type="ARBA" id="ARBA00004141"/>
    </source>
</evidence>
<evidence type="ECO:0000256" key="3">
    <source>
        <dbReference type="ARBA" id="ARBA00022989"/>
    </source>
</evidence>
<protein>
    <recommendedName>
        <fullName evidence="9">Auxin efflux carrier</fullName>
    </recommendedName>
</protein>
<proteinExistence type="predicted"/>